<keyword evidence="7" id="KW-1185">Reference proteome</keyword>
<feature type="binding site" evidence="4">
    <location>
        <position position="137"/>
    </location>
    <ligand>
        <name>Zn(2+)</name>
        <dbReference type="ChEBI" id="CHEBI:29105"/>
    </ligand>
</feature>
<proteinExistence type="predicted"/>
<protein>
    <recommendedName>
        <fullName evidence="1">protein acetyllysine N-acetyltransferase</fullName>
        <ecNumber evidence="1">2.3.1.286</ecNumber>
    </recommendedName>
</protein>
<feature type="domain" description="Deacetylase sirtuin-type" evidence="5">
    <location>
        <begin position="1"/>
        <end position="241"/>
    </location>
</feature>
<accession>A0ABZ3H9A8</accession>
<evidence type="ECO:0000256" key="1">
    <source>
        <dbReference type="ARBA" id="ARBA00012928"/>
    </source>
</evidence>
<dbReference type="EMBL" id="CP147920">
    <property type="protein sequence ID" value="XAU14683.1"/>
    <property type="molecule type" value="Genomic_DNA"/>
</dbReference>
<name>A0ABZ3H9A8_9BACT</name>
<evidence type="ECO:0000256" key="4">
    <source>
        <dbReference type="PROSITE-ProRule" id="PRU00236"/>
    </source>
</evidence>
<dbReference type="PANTHER" id="PTHR11085">
    <property type="entry name" value="NAD-DEPENDENT PROTEIN DEACYLASE SIRTUIN-5, MITOCHONDRIAL-RELATED"/>
    <property type="match status" value="1"/>
</dbReference>
<keyword evidence="4" id="KW-0479">Metal-binding</keyword>
<dbReference type="Pfam" id="PF02146">
    <property type="entry name" value="SIR2"/>
    <property type="match status" value="1"/>
</dbReference>
<dbReference type="SUPFAM" id="SSF52467">
    <property type="entry name" value="DHS-like NAD/FAD-binding domain"/>
    <property type="match status" value="1"/>
</dbReference>
<evidence type="ECO:0000313" key="7">
    <source>
        <dbReference type="Proteomes" id="UP001447842"/>
    </source>
</evidence>
<dbReference type="GO" id="GO:0034979">
    <property type="term" value="F:NAD-dependent protein lysine deacetylase activity"/>
    <property type="evidence" value="ECO:0007669"/>
    <property type="project" value="UniProtKB-EC"/>
</dbReference>
<dbReference type="InterPro" id="IPR026591">
    <property type="entry name" value="Sirtuin_cat_small_dom_sf"/>
</dbReference>
<dbReference type="InterPro" id="IPR003000">
    <property type="entry name" value="Sirtuin"/>
</dbReference>
<dbReference type="InterPro" id="IPR029035">
    <property type="entry name" value="DHS-like_NAD/FAD-binding_dom"/>
</dbReference>
<evidence type="ECO:0000256" key="3">
    <source>
        <dbReference type="ARBA" id="ARBA00023027"/>
    </source>
</evidence>
<keyword evidence="2 6" id="KW-0808">Transferase</keyword>
<gene>
    <name evidence="6" type="ORF">WCY31_10570</name>
</gene>
<reference evidence="6 7" key="1">
    <citation type="submission" date="2024-03" db="EMBL/GenBank/DDBJ databases">
        <title>Sulfurimonas sp. HSL3-1.</title>
        <authorList>
            <person name="Wang S."/>
        </authorList>
    </citation>
    <scope>NUCLEOTIDE SEQUENCE [LARGE SCALE GENOMIC DNA]</scope>
    <source>
        <strain evidence="6 7">HSL3-1</strain>
    </source>
</reference>
<dbReference type="Gene3D" id="3.40.50.1220">
    <property type="entry name" value="TPP-binding domain"/>
    <property type="match status" value="1"/>
</dbReference>
<feature type="binding site" evidence="4">
    <location>
        <position position="117"/>
    </location>
    <ligand>
        <name>Zn(2+)</name>
        <dbReference type="ChEBI" id="CHEBI:29105"/>
    </ligand>
</feature>
<feature type="active site" description="Proton acceptor" evidence="4">
    <location>
        <position position="106"/>
    </location>
</feature>
<feature type="binding site" evidence="4">
    <location>
        <position position="134"/>
    </location>
    <ligand>
        <name>Zn(2+)</name>
        <dbReference type="ChEBI" id="CHEBI:29105"/>
    </ligand>
</feature>
<organism evidence="6 7">
    <name type="scientific">Sulfurimonas diazotrophicus</name>
    <dbReference type="NCBI Taxonomy" id="3131939"/>
    <lineage>
        <taxon>Bacteria</taxon>
        <taxon>Pseudomonadati</taxon>
        <taxon>Campylobacterota</taxon>
        <taxon>Epsilonproteobacteria</taxon>
        <taxon>Campylobacterales</taxon>
        <taxon>Sulfurimonadaceae</taxon>
        <taxon>Sulfurimonas</taxon>
    </lineage>
</organism>
<sequence>MKKVMILSGAGLSAESGLRTFRDHDGMWEEYDVMQVCSTEGWEADRELVTRFYNARRHDLADKAPNAMHRAIAALQRRYPGQIWNLTQNVDDLLERAGCDEVIHLHGTLRDLRCESCGHLWDIGYAGQTEDDCCPRCESAAVRHNVVMFGESAPMYRRIYEAVNDAEFFVAIGTSGQVIDIVPIAREFEHSVLVNPRREEYVTMFGSFEQNIDAFVSDFLQMGAVAAAEPLTGLVERFLHE</sequence>
<feature type="binding site" evidence="4">
    <location>
        <position position="114"/>
    </location>
    <ligand>
        <name>Zn(2+)</name>
        <dbReference type="ChEBI" id="CHEBI:29105"/>
    </ligand>
</feature>
<dbReference type="EC" id="2.3.1.286" evidence="1"/>
<keyword evidence="6" id="KW-0012">Acyltransferase</keyword>
<dbReference type="RefSeq" id="WP_345972348.1">
    <property type="nucleotide sequence ID" value="NZ_CP147920.1"/>
</dbReference>
<dbReference type="Proteomes" id="UP001447842">
    <property type="component" value="Chromosome"/>
</dbReference>
<dbReference type="Gene3D" id="3.30.1600.10">
    <property type="entry name" value="SIR2/SIRT2 'Small Domain"/>
    <property type="match status" value="1"/>
</dbReference>
<keyword evidence="3" id="KW-0520">NAD</keyword>
<keyword evidence="4" id="KW-0862">Zinc</keyword>
<evidence type="ECO:0000259" key="5">
    <source>
        <dbReference type="PROSITE" id="PS50305"/>
    </source>
</evidence>
<evidence type="ECO:0000256" key="2">
    <source>
        <dbReference type="ARBA" id="ARBA00022679"/>
    </source>
</evidence>
<dbReference type="InterPro" id="IPR026590">
    <property type="entry name" value="Ssirtuin_cat_dom"/>
</dbReference>
<evidence type="ECO:0000313" key="6">
    <source>
        <dbReference type="EMBL" id="XAU14683.1"/>
    </source>
</evidence>
<dbReference type="PANTHER" id="PTHR11085:SF4">
    <property type="entry name" value="NAD-DEPENDENT PROTEIN DEACYLASE"/>
    <property type="match status" value="1"/>
</dbReference>
<dbReference type="PROSITE" id="PS50305">
    <property type="entry name" value="SIRTUIN"/>
    <property type="match status" value="1"/>
</dbReference>
<dbReference type="InterPro" id="IPR050134">
    <property type="entry name" value="NAD-dep_sirtuin_deacylases"/>
</dbReference>